<organism evidence="8 9">
    <name type="scientific">Plutella xylostella</name>
    <name type="common">Diamondback moth</name>
    <name type="synonym">Plutella maculipennis</name>
    <dbReference type="NCBI Taxonomy" id="51655"/>
    <lineage>
        <taxon>Eukaryota</taxon>
        <taxon>Metazoa</taxon>
        <taxon>Ecdysozoa</taxon>
        <taxon>Arthropoda</taxon>
        <taxon>Hexapoda</taxon>
        <taxon>Insecta</taxon>
        <taxon>Pterygota</taxon>
        <taxon>Neoptera</taxon>
        <taxon>Endopterygota</taxon>
        <taxon>Lepidoptera</taxon>
        <taxon>Glossata</taxon>
        <taxon>Ditrysia</taxon>
        <taxon>Yponomeutoidea</taxon>
        <taxon>Plutellidae</taxon>
        <taxon>Plutella</taxon>
    </lineage>
</organism>
<evidence type="ECO:0000256" key="5">
    <source>
        <dbReference type="ARBA" id="ARBA00023136"/>
    </source>
</evidence>
<keyword evidence="2" id="KW-1003">Cell membrane</keyword>
<keyword evidence="6" id="KW-0675">Receptor</keyword>
<dbReference type="GO" id="GO:0005886">
    <property type="term" value="C:plasma membrane"/>
    <property type="evidence" value="ECO:0007669"/>
    <property type="project" value="UniProtKB-SubCell"/>
</dbReference>
<protein>
    <submittedName>
        <fullName evidence="8">(diamondback moth) hypothetical protein</fullName>
    </submittedName>
</protein>
<proteinExistence type="predicted"/>
<dbReference type="Proteomes" id="UP000653454">
    <property type="component" value="Unassembled WGS sequence"/>
</dbReference>
<dbReference type="PANTHER" id="PTHR42643:SF30">
    <property type="entry name" value="IONOTROPIC RECEPTOR 40A-RELATED"/>
    <property type="match status" value="1"/>
</dbReference>
<keyword evidence="7" id="KW-0325">Glycoprotein</keyword>
<accession>A0A8S4FQB4</accession>
<keyword evidence="9" id="KW-1185">Reference proteome</keyword>
<sequence length="616" mass="70614">MLLIICFFGISLVQASISDVLVNQRRHEHFMTDSKCLVEICKKSLFTPQVVVVDNGARTNDIISSMQGSQIPYITMKINALYIAKEAIKDHILAVIQIDDCTDATSFKSDIIIEHWLHVIILTDFVKECEVNLQKFGEFVDRYDVTFIIERAADEDYNKIVTFFPEIDEKTCNLSKTITPNHINTCVSGKLKNNELFPLKRIKNYKKCPFHVGISPMYPFVFVPQKDRQRDMTPIAGAHGSDVEITKIVAEYLNTTIKMYYIFKDVKNPFIDFQFLLFIANGSLDACVGGYYRIYGSIVEYSGIYNRQAVIWIYAVERPARTWQNLIRKINGIYLFVVFYTCYSVVWFIISYFDGDKSNLANTFFFSLGSLLGCASLQEARSDKQKILNFCYLIMCLHLAAYVNIQLYSFLTIQSPPETFHTIYDIMNSDRRAYLNNRTKYFLDDTKYIDYAKKSAECSTFETCQETILTNNGVTLTLDGYFFAFQMKTAVNYEARVLKTSDNMMTVYHEMILRKSSLKNAVFVDVVSRLYEAGICDQLFKVAVGLTVEDKSSSVTNNALRNGYSCEEGCPITLSQVVGVFYLWAIGVALSCFVLIIELYSVEKTEMKVETFTFLH</sequence>
<comment type="caution">
    <text evidence="8">The sequence shown here is derived from an EMBL/GenBank/DDBJ whole genome shotgun (WGS) entry which is preliminary data.</text>
</comment>
<dbReference type="InterPro" id="IPR052192">
    <property type="entry name" value="Insect_Ionotropic_Sensory_Rcpt"/>
</dbReference>
<dbReference type="AlphaFoldDB" id="A0A8S4FQB4"/>
<keyword evidence="5" id="KW-0472">Membrane</keyword>
<keyword evidence="3" id="KW-0812">Transmembrane</keyword>
<comment type="subcellular location">
    <subcellularLocation>
        <location evidence="1">Cell membrane</location>
        <topology evidence="1">Multi-pass membrane protein</topology>
    </subcellularLocation>
</comment>
<dbReference type="PANTHER" id="PTHR42643">
    <property type="entry name" value="IONOTROPIC RECEPTOR 20A-RELATED"/>
    <property type="match status" value="1"/>
</dbReference>
<evidence type="ECO:0000313" key="9">
    <source>
        <dbReference type="Proteomes" id="UP000653454"/>
    </source>
</evidence>
<name>A0A8S4FQB4_PLUXY</name>
<dbReference type="EMBL" id="CAJHNJ030000042">
    <property type="protein sequence ID" value="CAG9130742.1"/>
    <property type="molecule type" value="Genomic_DNA"/>
</dbReference>
<evidence type="ECO:0000256" key="1">
    <source>
        <dbReference type="ARBA" id="ARBA00004651"/>
    </source>
</evidence>
<evidence type="ECO:0000256" key="7">
    <source>
        <dbReference type="ARBA" id="ARBA00023180"/>
    </source>
</evidence>
<evidence type="ECO:0000256" key="6">
    <source>
        <dbReference type="ARBA" id="ARBA00023170"/>
    </source>
</evidence>
<evidence type="ECO:0000313" key="8">
    <source>
        <dbReference type="EMBL" id="CAG9130742.1"/>
    </source>
</evidence>
<evidence type="ECO:0000256" key="2">
    <source>
        <dbReference type="ARBA" id="ARBA00022475"/>
    </source>
</evidence>
<reference evidence="8" key="1">
    <citation type="submission" date="2020-11" db="EMBL/GenBank/DDBJ databases">
        <authorList>
            <person name="Whiteford S."/>
        </authorList>
    </citation>
    <scope>NUCLEOTIDE SEQUENCE</scope>
</reference>
<gene>
    <name evidence="8" type="ORF">PLXY2_LOCUS10060</name>
</gene>
<evidence type="ECO:0000256" key="3">
    <source>
        <dbReference type="ARBA" id="ARBA00022692"/>
    </source>
</evidence>
<evidence type="ECO:0000256" key="4">
    <source>
        <dbReference type="ARBA" id="ARBA00022989"/>
    </source>
</evidence>
<keyword evidence="4" id="KW-1133">Transmembrane helix</keyword>